<sequence length="185" mass="20870">MRSLEIADEVDDEFVRDVQSHIAEVRAEKRALQERLKAVEKTVSEQENPNLLDALPFGEIHVSKLPEELQRRLYEVFPLEIHCDFEAKSVRVVTTVFFEALETARNLADQAIRMSEGNEKTGSVEKLNRAGLKRAPGGTLPRRARLRPAQEHTPPDQRHCALGLSMSHLAIAGCLLRALICARNR</sequence>
<protein>
    <submittedName>
        <fullName evidence="3">Uncharacterized protein</fullName>
    </submittedName>
</protein>
<accession>A0ABS5L2F1</accession>
<keyword evidence="4" id="KW-1185">Reference proteome</keyword>
<name>A0ABS5L2F1_9ACTN</name>
<keyword evidence="1" id="KW-0175">Coiled coil</keyword>
<feature type="region of interest" description="Disordered" evidence="2">
    <location>
        <begin position="132"/>
        <end position="156"/>
    </location>
</feature>
<gene>
    <name evidence="3" type="ORF">KGQ19_37230</name>
</gene>
<dbReference type="EMBL" id="JAAFYZ010000193">
    <property type="protein sequence ID" value="MBS2552513.1"/>
    <property type="molecule type" value="Genomic_DNA"/>
</dbReference>
<evidence type="ECO:0000313" key="3">
    <source>
        <dbReference type="EMBL" id="MBS2552513.1"/>
    </source>
</evidence>
<evidence type="ECO:0000313" key="4">
    <source>
        <dbReference type="Proteomes" id="UP000730482"/>
    </source>
</evidence>
<comment type="caution">
    <text evidence="3">The sequence shown here is derived from an EMBL/GenBank/DDBJ whole genome shotgun (WGS) entry which is preliminary data.</text>
</comment>
<proteinExistence type="predicted"/>
<evidence type="ECO:0000256" key="2">
    <source>
        <dbReference type="SAM" id="MobiDB-lite"/>
    </source>
</evidence>
<evidence type="ECO:0000256" key="1">
    <source>
        <dbReference type="SAM" id="Coils"/>
    </source>
</evidence>
<organism evidence="3 4">
    <name type="scientific">Catenulispora pinistramenti</name>
    <dbReference type="NCBI Taxonomy" id="2705254"/>
    <lineage>
        <taxon>Bacteria</taxon>
        <taxon>Bacillati</taxon>
        <taxon>Actinomycetota</taxon>
        <taxon>Actinomycetes</taxon>
        <taxon>Catenulisporales</taxon>
        <taxon>Catenulisporaceae</taxon>
        <taxon>Catenulispora</taxon>
    </lineage>
</organism>
<dbReference type="RefSeq" id="WP_212018167.1">
    <property type="nucleotide sequence ID" value="NZ_JAAFYZ010000193.1"/>
</dbReference>
<feature type="coiled-coil region" evidence="1">
    <location>
        <begin position="15"/>
        <end position="42"/>
    </location>
</feature>
<dbReference type="Proteomes" id="UP000730482">
    <property type="component" value="Unassembled WGS sequence"/>
</dbReference>
<reference evidence="3 4" key="1">
    <citation type="submission" date="2020-02" db="EMBL/GenBank/DDBJ databases">
        <title>Acidophilic actinobacteria isolated from forest soil.</title>
        <authorList>
            <person name="Golinska P."/>
        </authorList>
    </citation>
    <scope>NUCLEOTIDE SEQUENCE [LARGE SCALE GENOMIC DNA]</scope>
    <source>
        <strain evidence="3 4">NL8</strain>
    </source>
</reference>